<keyword evidence="2" id="KW-0645">Protease</keyword>
<organism evidence="7 8">
    <name type="scientific">Penicillium capsulatum</name>
    <dbReference type="NCBI Taxonomy" id="69766"/>
    <lineage>
        <taxon>Eukaryota</taxon>
        <taxon>Fungi</taxon>
        <taxon>Dikarya</taxon>
        <taxon>Ascomycota</taxon>
        <taxon>Pezizomycotina</taxon>
        <taxon>Eurotiomycetes</taxon>
        <taxon>Eurotiomycetidae</taxon>
        <taxon>Eurotiales</taxon>
        <taxon>Aspergillaceae</taxon>
        <taxon>Penicillium</taxon>
    </lineage>
</organism>
<comment type="caution">
    <text evidence="7">The sequence shown here is derived from an EMBL/GenBank/DDBJ whole genome shotgun (WGS) entry which is preliminary data.</text>
</comment>
<comment type="subcellular location">
    <subcellularLocation>
        <location evidence="1">Membrane</location>
    </subcellularLocation>
</comment>
<dbReference type="InterPro" id="IPR027279">
    <property type="entry name" value="D_amino_pept/lipop_sf"/>
</dbReference>
<dbReference type="InterPro" id="IPR012338">
    <property type="entry name" value="Beta-lactam/transpept-like"/>
</dbReference>
<name>A0A9W9I2G2_9EURO</name>
<reference evidence="7" key="2">
    <citation type="journal article" date="2023" name="IMA Fungus">
        <title>Comparative genomic study of the Penicillium genus elucidates a diverse pangenome and 15 lateral gene transfer events.</title>
        <authorList>
            <person name="Petersen C."/>
            <person name="Sorensen T."/>
            <person name="Nielsen M.R."/>
            <person name="Sondergaard T.E."/>
            <person name="Sorensen J.L."/>
            <person name="Fitzpatrick D.A."/>
            <person name="Frisvad J.C."/>
            <person name="Nielsen K.L."/>
        </authorList>
    </citation>
    <scope>NUCLEOTIDE SEQUENCE</scope>
    <source>
        <strain evidence="7">IBT 21917</strain>
    </source>
</reference>
<evidence type="ECO:0000313" key="8">
    <source>
        <dbReference type="Proteomes" id="UP001146351"/>
    </source>
</evidence>
<dbReference type="PANTHER" id="PTHR46825">
    <property type="entry name" value="D-ALANYL-D-ALANINE-CARBOXYPEPTIDASE/ENDOPEPTIDASE AMPH"/>
    <property type="match status" value="1"/>
</dbReference>
<protein>
    <recommendedName>
        <fullName evidence="9">Beta-lactamase-related domain-containing protein</fullName>
    </recommendedName>
</protein>
<dbReference type="EMBL" id="JAPQKO010000004">
    <property type="protein sequence ID" value="KAJ5165901.1"/>
    <property type="molecule type" value="Genomic_DNA"/>
</dbReference>
<evidence type="ECO:0000259" key="5">
    <source>
        <dbReference type="Pfam" id="PF00144"/>
    </source>
</evidence>
<dbReference type="InterPro" id="IPR012856">
    <property type="entry name" value="DAP_B_dom"/>
</dbReference>
<dbReference type="Pfam" id="PF00144">
    <property type="entry name" value="Beta-lactamase"/>
    <property type="match status" value="1"/>
</dbReference>
<reference evidence="7" key="1">
    <citation type="submission" date="2022-11" db="EMBL/GenBank/DDBJ databases">
        <authorList>
            <person name="Petersen C."/>
        </authorList>
    </citation>
    <scope>NUCLEOTIDE SEQUENCE</scope>
    <source>
        <strain evidence="7">IBT 21917</strain>
    </source>
</reference>
<dbReference type="PANTHER" id="PTHR46825:SF11">
    <property type="entry name" value="PENICILLIN-BINDING PROTEIN 4"/>
    <property type="match status" value="1"/>
</dbReference>
<dbReference type="SUPFAM" id="SSF56601">
    <property type="entry name" value="beta-lactamase/transpeptidase-like"/>
    <property type="match status" value="1"/>
</dbReference>
<dbReference type="GO" id="GO:0004177">
    <property type="term" value="F:aminopeptidase activity"/>
    <property type="evidence" value="ECO:0007669"/>
    <property type="project" value="UniProtKB-KW"/>
</dbReference>
<dbReference type="InterPro" id="IPR001466">
    <property type="entry name" value="Beta-lactam-related"/>
</dbReference>
<feature type="domain" description="D-aminopeptidase" evidence="6">
    <location>
        <begin position="355"/>
        <end position="533"/>
    </location>
</feature>
<dbReference type="GO" id="GO:0016020">
    <property type="term" value="C:membrane"/>
    <property type="evidence" value="ECO:0007669"/>
    <property type="project" value="UniProtKB-SubCell"/>
</dbReference>
<dbReference type="Proteomes" id="UP001146351">
    <property type="component" value="Unassembled WGS sequence"/>
</dbReference>
<dbReference type="NCBIfam" id="NF009622">
    <property type="entry name" value="PRK13128.1"/>
    <property type="match status" value="1"/>
</dbReference>
<gene>
    <name evidence="7" type="ORF">N7492_006197</name>
</gene>
<comment type="similarity">
    <text evidence="4">Belongs to the peptidase S12 family.</text>
</comment>
<dbReference type="Gene3D" id="2.40.128.50">
    <property type="match status" value="2"/>
</dbReference>
<proteinExistence type="inferred from homology"/>
<evidence type="ECO:0000256" key="2">
    <source>
        <dbReference type="ARBA" id="ARBA00022438"/>
    </source>
</evidence>
<dbReference type="AlphaFoldDB" id="A0A9W9I2G2"/>
<keyword evidence="3" id="KW-0472">Membrane</keyword>
<dbReference type="OrthoDB" id="5946976at2759"/>
<evidence type="ECO:0000256" key="3">
    <source>
        <dbReference type="ARBA" id="ARBA00023136"/>
    </source>
</evidence>
<feature type="domain" description="Beta-lactamase-related" evidence="5">
    <location>
        <begin position="17"/>
        <end position="336"/>
    </location>
</feature>
<evidence type="ECO:0000256" key="4">
    <source>
        <dbReference type="ARBA" id="ARBA00038215"/>
    </source>
</evidence>
<dbReference type="Pfam" id="PF07930">
    <property type="entry name" value="DAP_B"/>
    <property type="match status" value="1"/>
</dbReference>
<keyword evidence="8" id="KW-1185">Reference proteome</keyword>
<evidence type="ECO:0000259" key="6">
    <source>
        <dbReference type="Pfam" id="PF07930"/>
    </source>
</evidence>
<accession>A0A9W9I2G2</accession>
<dbReference type="InterPro" id="IPR050491">
    <property type="entry name" value="AmpC-like"/>
</dbReference>
<sequence>MPDQKAVQDILDTIALRYRGPGGAIAILKDGELIGQRVWGFADIDERVPLTAQTQMPICSITKQFVCAVLIDLQRNPTPAIAVKGDIHKQLSEALAELLPPEMTRDTGLTIEHLCDMQSGIRDYWAMTTLWGAKPDDEFLIERDCPPALDRTKSLHFQPGKEFSYSNVNFHILARILERVTGGPLAKLLAERILDPAGMATAFLCPNTANHPPPCVGYEGDEQYGYIPAVNRMEWSGDAGLVASLDDMIAYEKYLDRLSSDPQSWYRVAIQPHTFTDGTVAHYHYGLGHEDVDGIDTVGHGGALRGYRLNRRHVPEERLSVVVLFNHEADSSDAVNNIVRGILCPPKPVNSIVFPNPDWEGVFLDHDSQLAITVRRGPQPGVVIINYAGHPEKIQLEDPSNGRSSTMVATIEGDILRIERFIENQKLTGQRLVPQGASLKDDAFKGDYQCAEIDSVFHCIGEAGMLYGAFDGYLGRGPARPMRYIGGDVWALTCPRGLDAPAPGDWTLIFSRDESGAIKGFKIGCVLAKCINFVKH</sequence>
<evidence type="ECO:0008006" key="9">
    <source>
        <dbReference type="Google" id="ProtNLM"/>
    </source>
</evidence>
<keyword evidence="2" id="KW-0378">Hydrolase</keyword>
<keyword evidence="2" id="KW-0031">Aminopeptidase</keyword>
<evidence type="ECO:0000313" key="7">
    <source>
        <dbReference type="EMBL" id="KAJ5165901.1"/>
    </source>
</evidence>
<dbReference type="SUPFAM" id="SSF50886">
    <property type="entry name" value="D-aminopeptidase, middle and C-terminal domains"/>
    <property type="match status" value="1"/>
</dbReference>
<evidence type="ECO:0000256" key="1">
    <source>
        <dbReference type="ARBA" id="ARBA00004370"/>
    </source>
</evidence>
<dbReference type="Gene3D" id="3.40.710.10">
    <property type="entry name" value="DD-peptidase/beta-lactamase superfamily"/>
    <property type="match status" value="1"/>
</dbReference>